<feature type="transmembrane region" description="Helical" evidence="5">
    <location>
        <begin position="790"/>
        <end position="809"/>
    </location>
</feature>
<feature type="domain" description="Fatty acid hydroxylase" evidence="6">
    <location>
        <begin position="830"/>
        <end position="961"/>
    </location>
</feature>
<dbReference type="AlphaFoldDB" id="A0A812W1N7"/>
<dbReference type="Pfam" id="PF04116">
    <property type="entry name" value="FA_hydroxylase"/>
    <property type="match status" value="1"/>
</dbReference>
<proteinExistence type="predicted"/>
<comment type="subcellular location">
    <subcellularLocation>
        <location evidence="1">Membrane</location>
    </subcellularLocation>
</comment>
<dbReference type="GO" id="GO:0016020">
    <property type="term" value="C:membrane"/>
    <property type="evidence" value="ECO:0007669"/>
    <property type="project" value="UniProtKB-SubCell"/>
</dbReference>
<dbReference type="PANTHER" id="PTHR11863">
    <property type="entry name" value="STEROL DESATURASE"/>
    <property type="match status" value="1"/>
</dbReference>
<dbReference type="EMBL" id="CAJNIZ010043171">
    <property type="protein sequence ID" value="CAE7652530.1"/>
    <property type="molecule type" value="Genomic_DNA"/>
</dbReference>
<reference evidence="8" key="1">
    <citation type="submission" date="2021-02" db="EMBL/GenBank/DDBJ databases">
        <authorList>
            <person name="Dougan E. K."/>
            <person name="Rhodes N."/>
            <person name="Thang M."/>
            <person name="Chan C."/>
        </authorList>
    </citation>
    <scope>NUCLEOTIDE SEQUENCE</scope>
</reference>
<dbReference type="Pfam" id="PF05050">
    <property type="entry name" value="Methyltransf_21"/>
    <property type="match status" value="1"/>
</dbReference>
<evidence type="ECO:0000313" key="9">
    <source>
        <dbReference type="Proteomes" id="UP000649617"/>
    </source>
</evidence>
<keyword evidence="2 5" id="KW-0812">Transmembrane</keyword>
<keyword evidence="3 5" id="KW-1133">Transmembrane helix</keyword>
<evidence type="ECO:0000256" key="1">
    <source>
        <dbReference type="ARBA" id="ARBA00004370"/>
    </source>
</evidence>
<evidence type="ECO:0000256" key="5">
    <source>
        <dbReference type="SAM" id="Phobius"/>
    </source>
</evidence>
<dbReference type="GO" id="GO:0005506">
    <property type="term" value="F:iron ion binding"/>
    <property type="evidence" value="ECO:0007669"/>
    <property type="project" value="InterPro"/>
</dbReference>
<keyword evidence="9" id="KW-1185">Reference proteome</keyword>
<organism evidence="8 9">
    <name type="scientific">Symbiodinium pilosum</name>
    <name type="common">Dinoflagellate</name>
    <dbReference type="NCBI Taxonomy" id="2952"/>
    <lineage>
        <taxon>Eukaryota</taxon>
        <taxon>Sar</taxon>
        <taxon>Alveolata</taxon>
        <taxon>Dinophyceae</taxon>
        <taxon>Suessiales</taxon>
        <taxon>Symbiodiniaceae</taxon>
        <taxon>Symbiodinium</taxon>
    </lineage>
</organism>
<dbReference type="GO" id="GO:0016491">
    <property type="term" value="F:oxidoreductase activity"/>
    <property type="evidence" value="ECO:0007669"/>
    <property type="project" value="InterPro"/>
</dbReference>
<dbReference type="Proteomes" id="UP000649617">
    <property type="component" value="Unassembled WGS sequence"/>
</dbReference>
<dbReference type="OrthoDB" id="5211at2759"/>
<feature type="transmembrane region" description="Helical" evidence="5">
    <location>
        <begin position="638"/>
        <end position="660"/>
    </location>
</feature>
<feature type="transmembrane region" description="Helical" evidence="5">
    <location>
        <begin position="739"/>
        <end position="763"/>
    </location>
</feature>
<feature type="domain" description="Methyltransferase FkbM" evidence="7">
    <location>
        <begin position="368"/>
        <end position="525"/>
    </location>
</feature>
<dbReference type="GO" id="GO:0008610">
    <property type="term" value="P:lipid biosynthetic process"/>
    <property type="evidence" value="ECO:0007669"/>
    <property type="project" value="InterPro"/>
</dbReference>
<feature type="transmembrane region" description="Helical" evidence="5">
    <location>
        <begin position="824"/>
        <end position="842"/>
    </location>
</feature>
<dbReference type="Gene3D" id="3.40.50.150">
    <property type="entry name" value="Vaccinia Virus protein VP39"/>
    <property type="match status" value="1"/>
</dbReference>
<feature type="transmembrane region" description="Helical" evidence="5">
    <location>
        <begin position="681"/>
        <end position="706"/>
    </location>
</feature>
<dbReference type="InterPro" id="IPR006342">
    <property type="entry name" value="FkbM_mtfrase"/>
</dbReference>
<evidence type="ECO:0000256" key="4">
    <source>
        <dbReference type="ARBA" id="ARBA00023136"/>
    </source>
</evidence>
<evidence type="ECO:0000256" key="2">
    <source>
        <dbReference type="ARBA" id="ARBA00022692"/>
    </source>
</evidence>
<dbReference type="InterPro" id="IPR029063">
    <property type="entry name" value="SAM-dependent_MTases_sf"/>
</dbReference>
<accession>A0A812W1N7</accession>
<protein>
    <submittedName>
        <fullName evidence="8">FAXDC2 protein</fullName>
    </submittedName>
</protein>
<dbReference type="InterPro" id="IPR006694">
    <property type="entry name" value="Fatty_acid_hydroxylase"/>
</dbReference>
<dbReference type="InterPro" id="IPR050307">
    <property type="entry name" value="Sterol_Desaturase_Related"/>
</dbReference>
<keyword evidence="4 5" id="KW-0472">Membrane</keyword>
<evidence type="ECO:0000256" key="3">
    <source>
        <dbReference type="ARBA" id="ARBA00022989"/>
    </source>
</evidence>
<name>A0A812W1N7_SYMPI</name>
<gene>
    <name evidence="8" type="primary">FAXDC2</name>
    <name evidence="8" type="ORF">SPIL2461_LOCUS17452</name>
</gene>
<evidence type="ECO:0000313" key="8">
    <source>
        <dbReference type="EMBL" id="CAE7652530.1"/>
    </source>
</evidence>
<evidence type="ECO:0000259" key="6">
    <source>
        <dbReference type="Pfam" id="PF04116"/>
    </source>
</evidence>
<evidence type="ECO:0000259" key="7">
    <source>
        <dbReference type="Pfam" id="PF05050"/>
    </source>
</evidence>
<sequence>MPSTWILSQIAVARALAERPGEDFWTCARDGPFWHSFRETARYMMYDETSPLRTSLARLAGLLPVWQLQESALSDPRRVTEGFACPTGEAFLMLLDILLVHNAVVRDTKPSESNIIEQLGMITWVISTARVPSLEAMLVSGWPLFGLLAILQEGLFGLGRLAAQTPSLIRQWGTMGEVCKEARPLHAALQTWLDAVPSAEEAVPALSPLTRLEALRLRQKLAASPGLCSEDPGTGAAAQMLSSGLFSEGSVSLWNGTGWKHEFGKLRRMMDKAFQTVSWGRLIFTGWPLLALLHRLQEAYVREALCSRVERYAYAIPSRADPKSVWVCVRRANDVVYERWRMQGFFPDCFLIVQTVRDALPAGCPVLDVGANLGGCALMLAKDGHPVLAFEPVPVLAGLLRASVERNSLMNVEVVEAAVSRTLGSGSLQCTTGHSATCQVLPTHAVSGTNVTTDSLDSILHARGWSHPCAMKIDVEGSELEVVQGAAHTLSGWPHIFLELHPYELRYRGASSADTFDLLLHMGYNMFESPSCSSKVSPAEKPWAGNGTYSGARWVEGSPVAGVRLPPVDGHCECERECHLRLLPASGRLSGNCRCWDFDEASGNCMLYSSCGRGFGSLSAARGWWAGELTGNWHIWSFSFNVVAASTVLGSLFLVIVFESQIKEFLMPAHEALEGSWFAKLMLLVLLSKAPEPSPLVILLAAIMVWSPPEKLWLSVVELMPKLAIPSVDPTGQGVTVALALWAMFVLTYFTNGTLLLSVETFFPQLVDGYRIQTLKSSSRPSMLTLWKNLARTSFIVLPLLLFALIPMWQRLRMPASLPGPWEMFIHIGFGVLVNEVLFFYGHWLMHANKYLYRHIHKIHHEFKAPMGLAAIYCHPVEFFLSDLMPLGAGLLAVRANAFTGVVWMAFAVMATQTHHCGIRWPWIDFFSFQAEAQPNFHDFHHEKFNVNYGAMGWLDDLHGTSWDWKKDFWGRRGADQPAAAKAA</sequence>
<comment type="caution">
    <text evidence="8">The sequence shown here is derived from an EMBL/GenBank/DDBJ whole genome shotgun (WGS) entry which is preliminary data.</text>
</comment>
<dbReference type="NCBIfam" id="TIGR01444">
    <property type="entry name" value="fkbM_fam"/>
    <property type="match status" value="1"/>
</dbReference>
<dbReference type="SUPFAM" id="SSF53335">
    <property type="entry name" value="S-adenosyl-L-methionine-dependent methyltransferases"/>
    <property type="match status" value="1"/>
</dbReference>